<evidence type="ECO:0000313" key="2">
    <source>
        <dbReference type="EMBL" id="KAE8244421.1"/>
    </source>
</evidence>
<reference evidence="2" key="2">
    <citation type="journal article" date="2019" name="IMA Fungus">
        <title>Genome sequencing and comparison of five Tilletia species to identify candidate genes for the detection of regulated species infecting wheat.</title>
        <authorList>
            <person name="Nguyen H.D.T."/>
            <person name="Sultana T."/>
            <person name="Kesanakurti P."/>
            <person name="Hambleton S."/>
        </authorList>
    </citation>
    <scope>NUCLEOTIDE SEQUENCE</scope>
    <source>
        <strain evidence="2">DAOMC 236416</strain>
    </source>
</reference>
<dbReference type="EMBL" id="LWDF02000658">
    <property type="protein sequence ID" value="KAE8244421.1"/>
    <property type="molecule type" value="Genomic_DNA"/>
</dbReference>
<proteinExistence type="predicted"/>
<organism evidence="2 3">
    <name type="scientific">Tilletia indica</name>
    <dbReference type="NCBI Taxonomy" id="43049"/>
    <lineage>
        <taxon>Eukaryota</taxon>
        <taxon>Fungi</taxon>
        <taxon>Dikarya</taxon>
        <taxon>Basidiomycota</taxon>
        <taxon>Ustilaginomycotina</taxon>
        <taxon>Exobasidiomycetes</taxon>
        <taxon>Tilletiales</taxon>
        <taxon>Tilletiaceae</taxon>
        <taxon>Tilletia</taxon>
    </lineage>
</organism>
<gene>
    <name evidence="2" type="ORF">A4X13_0g6608</name>
</gene>
<dbReference type="Proteomes" id="UP000077521">
    <property type="component" value="Unassembled WGS sequence"/>
</dbReference>
<keyword evidence="3" id="KW-1185">Reference proteome</keyword>
<accession>A0A177TFK6</accession>
<feature type="compositionally biased region" description="Polar residues" evidence="1">
    <location>
        <begin position="127"/>
        <end position="146"/>
    </location>
</feature>
<protein>
    <submittedName>
        <fullName evidence="2">Uncharacterized protein</fullName>
    </submittedName>
</protein>
<feature type="region of interest" description="Disordered" evidence="1">
    <location>
        <begin position="120"/>
        <end position="146"/>
    </location>
</feature>
<name>A0A177TFK6_9BASI</name>
<comment type="caution">
    <text evidence="2">The sequence shown here is derived from an EMBL/GenBank/DDBJ whole genome shotgun (WGS) entry which is preliminary data.</text>
</comment>
<evidence type="ECO:0000313" key="3">
    <source>
        <dbReference type="Proteomes" id="UP000077521"/>
    </source>
</evidence>
<sequence>MRLIAYYFGKMSDRHAILLKDQWLVFPTSSAAMPLTSESEACNAPVPSSSERAAKLRRLDEEDSSASFWVEMVVRVQRRNLSVSSLKKAKRQRSPFCRALPVLTQLRETTIQWKNPNCDQLRRSTKKNSSQTTITSKGASSAETFA</sequence>
<reference evidence="2" key="1">
    <citation type="submission" date="2016-04" db="EMBL/GenBank/DDBJ databases">
        <authorList>
            <person name="Nguyen H.D."/>
            <person name="Samba Siva P."/>
            <person name="Cullis J."/>
            <person name="Levesque C.A."/>
            <person name="Hambleton S."/>
        </authorList>
    </citation>
    <scope>NUCLEOTIDE SEQUENCE</scope>
    <source>
        <strain evidence="2">DAOMC 236416</strain>
    </source>
</reference>
<dbReference type="AlphaFoldDB" id="A0A177TFK6"/>
<evidence type="ECO:0000256" key="1">
    <source>
        <dbReference type="SAM" id="MobiDB-lite"/>
    </source>
</evidence>